<protein>
    <submittedName>
        <fullName evidence="1">Uncharacterized protein</fullName>
    </submittedName>
</protein>
<accession>B9D4A8</accession>
<evidence type="ECO:0000313" key="2">
    <source>
        <dbReference type="Proteomes" id="UP000003082"/>
    </source>
</evidence>
<gene>
    <name evidence="1" type="ORF">CAMRE0001_2101</name>
</gene>
<evidence type="ECO:0000313" key="1">
    <source>
        <dbReference type="EMBL" id="EEF13165.1"/>
    </source>
</evidence>
<keyword evidence="2" id="KW-1185">Reference proteome</keyword>
<organism evidence="1 2">
    <name type="scientific">Campylobacter rectus RM3267</name>
    <dbReference type="NCBI Taxonomy" id="553218"/>
    <lineage>
        <taxon>Bacteria</taxon>
        <taxon>Pseudomonadati</taxon>
        <taxon>Campylobacterota</taxon>
        <taxon>Epsilonproteobacteria</taxon>
        <taxon>Campylobacterales</taxon>
        <taxon>Campylobacteraceae</taxon>
        <taxon>Campylobacter</taxon>
    </lineage>
</organism>
<sequence length="47" mass="5454">MLKQFFSKRVRLISSKQSAAKHKSCDLCCCCFLKGYEFSEVEQTEIC</sequence>
<dbReference type="EMBL" id="ACFU01000026">
    <property type="protein sequence ID" value="EEF13165.1"/>
    <property type="molecule type" value="Genomic_DNA"/>
</dbReference>
<proteinExistence type="predicted"/>
<dbReference type="AlphaFoldDB" id="B9D4A8"/>
<reference evidence="1 2" key="1">
    <citation type="submission" date="2008-08" db="EMBL/GenBank/DDBJ databases">
        <authorList>
            <person name="Madupu R."/>
            <person name="Durkin A.S."/>
            <person name="Torralba M."/>
            <person name="Methe B."/>
            <person name="Sutton G.G."/>
            <person name="Strausberg R.L."/>
            <person name="Nelson K.E."/>
        </authorList>
    </citation>
    <scope>NUCLEOTIDE SEQUENCE [LARGE SCALE GENOMIC DNA]</scope>
    <source>
        <strain evidence="1 2">RM3267</strain>
    </source>
</reference>
<name>B9D4A8_CAMRE</name>
<comment type="caution">
    <text evidence="1">The sequence shown here is derived from an EMBL/GenBank/DDBJ whole genome shotgun (WGS) entry which is preliminary data.</text>
</comment>
<dbReference type="Proteomes" id="UP000003082">
    <property type="component" value="Unassembled WGS sequence"/>
</dbReference>